<dbReference type="AlphaFoldDB" id="A0A7C2TGQ6"/>
<keyword evidence="3" id="KW-0560">Oxidoreductase</keyword>
<dbReference type="InterPro" id="IPR011048">
    <property type="entry name" value="Haem_d1_sf"/>
</dbReference>
<dbReference type="EMBL" id="DSDS01000136">
    <property type="protein sequence ID" value="HET98200.1"/>
    <property type="molecule type" value="Genomic_DNA"/>
</dbReference>
<evidence type="ECO:0000256" key="5">
    <source>
        <dbReference type="ARBA" id="ARBA00023284"/>
    </source>
</evidence>
<proteinExistence type="inferred from homology"/>
<feature type="chain" id="PRO_5027788043" evidence="6">
    <location>
        <begin position="27"/>
        <end position="284"/>
    </location>
</feature>
<evidence type="ECO:0000256" key="2">
    <source>
        <dbReference type="ARBA" id="ARBA00022729"/>
    </source>
</evidence>
<evidence type="ECO:0000256" key="6">
    <source>
        <dbReference type="SAM" id="SignalP"/>
    </source>
</evidence>
<reference evidence="8" key="1">
    <citation type="journal article" date="2020" name="mSystems">
        <title>Genome- and Community-Level Interaction Insights into Carbon Utilization and Element Cycling Functions of Hydrothermarchaeota in Hydrothermal Sediment.</title>
        <authorList>
            <person name="Zhou Z."/>
            <person name="Liu Y."/>
            <person name="Xu W."/>
            <person name="Pan J."/>
            <person name="Luo Z.H."/>
            <person name="Li M."/>
        </authorList>
    </citation>
    <scope>NUCLEOTIDE SEQUENCE [LARGE SCALE GENOMIC DNA]</scope>
    <source>
        <strain evidence="8">SpSt-1224</strain>
    </source>
</reference>
<dbReference type="PROSITE" id="PS51352">
    <property type="entry name" value="THIOREDOXIN_2"/>
    <property type="match status" value="1"/>
</dbReference>
<comment type="caution">
    <text evidence="8">The sequence shown here is derived from an EMBL/GenBank/DDBJ whole genome shotgun (WGS) entry which is preliminary data.</text>
</comment>
<evidence type="ECO:0000259" key="7">
    <source>
        <dbReference type="PROSITE" id="PS51352"/>
    </source>
</evidence>
<dbReference type="PANTHER" id="PTHR13887">
    <property type="entry name" value="GLUTATHIONE S-TRANSFERASE KAPPA"/>
    <property type="match status" value="1"/>
</dbReference>
<evidence type="ECO:0000256" key="4">
    <source>
        <dbReference type="ARBA" id="ARBA00023157"/>
    </source>
</evidence>
<dbReference type="InterPro" id="IPR013766">
    <property type="entry name" value="Thioredoxin_domain"/>
</dbReference>
<feature type="signal peptide" evidence="6">
    <location>
        <begin position="1"/>
        <end position="26"/>
    </location>
</feature>
<dbReference type="SUPFAM" id="SSF51004">
    <property type="entry name" value="C-terminal (heme d1) domain of cytochrome cd1-nitrite reductase"/>
    <property type="match status" value="1"/>
</dbReference>
<comment type="similarity">
    <text evidence="1">Belongs to the thioredoxin family. DsbA subfamily.</text>
</comment>
<protein>
    <submittedName>
        <fullName evidence="8">DsbA family protein</fullName>
    </submittedName>
</protein>
<feature type="domain" description="Thioredoxin" evidence="7">
    <location>
        <begin position="105"/>
        <end position="283"/>
    </location>
</feature>
<gene>
    <name evidence="8" type="ORF">ENN98_05845</name>
</gene>
<dbReference type="Pfam" id="PF13462">
    <property type="entry name" value="Thioredoxin_4"/>
    <property type="match status" value="1"/>
</dbReference>
<dbReference type="Proteomes" id="UP000885986">
    <property type="component" value="Unassembled WGS sequence"/>
</dbReference>
<dbReference type="Gene3D" id="3.40.30.10">
    <property type="entry name" value="Glutaredoxin"/>
    <property type="match status" value="1"/>
</dbReference>
<keyword evidence="2 6" id="KW-0732">Signal</keyword>
<keyword evidence="5" id="KW-0676">Redox-active center</keyword>
<dbReference type="SUPFAM" id="SSF52833">
    <property type="entry name" value="Thioredoxin-like"/>
    <property type="match status" value="1"/>
</dbReference>
<dbReference type="InterPro" id="IPR012336">
    <property type="entry name" value="Thioredoxin-like_fold"/>
</dbReference>
<evidence type="ECO:0000313" key="8">
    <source>
        <dbReference type="EMBL" id="HET98200.1"/>
    </source>
</evidence>
<accession>A0A7C2TGQ6</accession>
<evidence type="ECO:0000256" key="3">
    <source>
        <dbReference type="ARBA" id="ARBA00023002"/>
    </source>
</evidence>
<organism evidence="8">
    <name type="scientific">Desulfurivibrio alkaliphilus</name>
    <dbReference type="NCBI Taxonomy" id="427923"/>
    <lineage>
        <taxon>Bacteria</taxon>
        <taxon>Pseudomonadati</taxon>
        <taxon>Thermodesulfobacteriota</taxon>
        <taxon>Desulfobulbia</taxon>
        <taxon>Desulfobulbales</taxon>
        <taxon>Desulfobulbaceae</taxon>
        <taxon>Desulfurivibrio</taxon>
    </lineage>
</organism>
<name>A0A7C2TGQ6_9BACT</name>
<dbReference type="PANTHER" id="PTHR13887:SF14">
    <property type="entry name" value="DISULFIDE BOND FORMATION PROTEIN D"/>
    <property type="match status" value="1"/>
</dbReference>
<dbReference type="GO" id="GO:0016491">
    <property type="term" value="F:oxidoreductase activity"/>
    <property type="evidence" value="ECO:0007669"/>
    <property type="project" value="UniProtKB-KW"/>
</dbReference>
<dbReference type="InterPro" id="IPR036249">
    <property type="entry name" value="Thioredoxin-like_sf"/>
</dbReference>
<keyword evidence="4" id="KW-1015">Disulfide bond</keyword>
<evidence type="ECO:0000256" key="1">
    <source>
        <dbReference type="ARBA" id="ARBA00005791"/>
    </source>
</evidence>
<sequence>MSFCRFLVSLLLAFCSLIAPLHPAGAQISWEVERTITSPEKIVDLASSLDGSRLYLLTRDGLVRVYDGEGNLTGTIPVGKGVERIKAVGLQAAGIPERLLVAEGSQVREISLQFAVKIDIDGAPFLGTADAPITIVEFSDFQCPFCARVKPLIEEVMRRNPDQVKVVFKHFPLPSHQLARPAAAAAMAAQNQGKFWEMHDRIFAAQKELSPAKIRVLAQELQLDMDRFDRDIKSPEMTRRLEKEIADGRQARVRGTPALFVNGRPVTQRTPEGIQQMIDEILGR</sequence>